<proteinExistence type="predicted"/>
<gene>
    <name evidence="1" type="ORF">METZ01_LOCUS335141</name>
</gene>
<accession>A0A382QB64</accession>
<sequence length="30" mass="3412">MEYIIIFLPLLAAIISGFFGRKIGERNSEI</sequence>
<organism evidence="1">
    <name type="scientific">marine metagenome</name>
    <dbReference type="NCBI Taxonomy" id="408172"/>
    <lineage>
        <taxon>unclassified sequences</taxon>
        <taxon>metagenomes</taxon>
        <taxon>ecological metagenomes</taxon>
    </lineage>
</organism>
<dbReference type="AlphaFoldDB" id="A0A382QB64"/>
<name>A0A382QB64_9ZZZZ</name>
<dbReference type="EMBL" id="UINC01112973">
    <property type="protein sequence ID" value="SVC82287.1"/>
    <property type="molecule type" value="Genomic_DNA"/>
</dbReference>
<feature type="non-terminal residue" evidence="1">
    <location>
        <position position="30"/>
    </location>
</feature>
<reference evidence="1" key="1">
    <citation type="submission" date="2018-05" db="EMBL/GenBank/DDBJ databases">
        <authorList>
            <person name="Lanie J.A."/>
            <person name="Ng W.-L."/>
            <person name="Kazmierczak K.M."/>
            <person name="Andrzejewski T.M."/>
            <person name="Davidsen T.M."/>
            <person name="Wayne K.J."/>
            <person name="Tettelin H."/>
            <person name="Glass J.I."/>
            <person name="Rusch D."/>
            <person name="Podicherti R."/>
            <person name="Tsui H.-C.T."/>
            <person name="Winkler M.E."/>
        </authorList>
    </citation>
    <scope>NUCLEOTIDE SEQUENCE</scope>
</reference>
<evidence type="ECO:0000313" key="1">
    <source>
        <dbReference type="EMBL" id="SVC82287.1"/>
    </source>
</evidence>
<protein>
    <submittedName>
        <fullName evidence="1">Uncharacterized protein</fullName>
    </submittedName>
</protein>